<comment type="caution">
    <text evidence="2">The sequence shown here is derived from an EMBL/GenBank/DDBJ whole genome shotgun (WGS) entry which is preliminary data.</text>
</comment>
<sequence length="384" mass="43943">MKIAIAVPGRFHLFYLAQQLLKRGYLSQLITSYPKFEVRKYGIPDDKMSTVVAKELIQRGWAFLPRFLQNLYNPQYAIHGLFDTISSLKLEPSDLFIGMLAAYPKTMKKAKKMGARVIIENGSSHTLYAVNILKEEYDKFGAKYEPFQISHEKLIKHNVSAYEDADYISVPSLFAKRTFLEYGVPEDKIIHVPYGVELSQFRQIPKKDNIFRVIFVGGMTLQKGVHYLIRAFAELNLPDSELVLVGTMSAEMEPFFKKYDGKFRYAGHVPQGELFRYYSRSSVFAIMSIQEGLALVTPQAMACGLPVVATTNTGAEDIVRDGKDGFIIPIRDCNALKEKLLYFYMNPEARDFMGKSAKERVSQGFTWDDYGEHIIAEYERIYKK</sequence>
<proteinExistence type="predicted"/>
<dbReference type="AlphaFoldDB" id="A0A0G1N2E9"/>
<reference evidence="2 3" key="1">
    <citation type="journal article" date="2015" name="Nature">
        <title>rRNA introns, odd ribosomes, and small enigmatic genomes across a large radiation of phyla.</title>
        <authorList>
            <person name="Brown C.T."/>
            <person name="Hug L.A."/>
            <person name="Thomas B.C."/>
            <person name="Sharon I."/>
            <person name="Castelle C.J."/>
            <person name="Singh A."/>
            <person name="Wilkins M.J."/>
            <person name="Williams K.H."/>
            <person name="Banfield J.F."/>
        </authorList>
    </citation>
    <scope>NUCLEOTIDE SEQUENCE [LARGE SCALE GENOMIC DNA]</scope>
</reference>
<dbReference type="EMBL" id="LCLJ01000019">
    <property type="protein sequence ID" value="KKU14664.1"/>
    <property type="molecule type" value="Genomic_DNA"/>
</dbReference>
<name>A0A0G1N2E9_9BACT</name>
<feature type="domain" description="Glycosyl transferase family 1" evidence="1">
    <location>
        <begin position="201"/>
        <end position="360"/>
    </location>
</feature>
<protein>
    <submittedName>
        <fullName evidence="2">Glycosyl transferase group 1</fullName>
    </submittedName>
</protein>
<keyword evidence="2" id="KW-0808">Transferase</keyword>
<evidence type="ECO:0000313" key="3">
    <source>
        <dbReference type="Proteomes" id="UP000034727"/>
    </source>
</evidence>
<evidence type="ECO:0000313" key="2">
    <source>
        <dbReference type="EMBL" id="KKU14664.1"/>
    </source>
</evidence>
<dbReference type="InterPro" id="IPR050194">
    <property type="entry name" value="Glycosyltransferase_grp1"/>
</dbReference>
<dbReference type="InterPro" id="IPR001296">
    <property type="entry name" value="Glyco_trans_1"/>
</dbReference>
<organism evidence="2 3">
    <name type="scientific">Candidatus Jorgensenbacteria bacterium GW2011_GWA2_45_9</name>
    <dbReference type="NCBI Taxonomy" id="1618663"/>
    <lineage>
        <taxon>Bacteria</taxon>
        <taxon>Candidatus Joergenseniibacteriota</taxon>
    </lineage>
</organism>
<dbReference type="Pfam" id="PF00534">
    <property type="entry name" value="Glycos_transf_1"/>
    <property type="match status" value="1"/>
</dbReference>
<evidence type="ECO:0000259" key="1">
    <source>
        <dbReference type="Pfam" id="PF00534"/>
    </source>
</evidence>
<dbReference type="Proteomes" id="UP000034727">
    <property type="component" value="Unassembled WGS sequence"/>
</dbReference>
<dbReference type="GO" id="GO:0016757">
    <property type="term" value="F:glycosyltransferase activity"/>
    <property type="evidence" value="ECO:0007669"/>
    <property type="project" value="InterPro"/>
</dbReference>
<dbReference type="CDD" id="cd03801">
    <property type="entry name" value="GT4_PimA-like"/>
    <property type="match status" value="1"/>
</dbReference>
<accession>A0A0G1N2E9</accession>
<dbReference type="Gene3D" id="3.40.50.2000">
    <property type="entry name" value="Glycogen Phosphorylase B"/>
    <property type="match status" value="2"/>
</dbReference>
<dbReference type="SUPFAM" id="SSF53756">
    <property type="entry name" value="UDP-Glycosyltransferase/glycogen phosphorylase"/>
    <property type="match status" value="1"/>
</dbReference>
<dbReference type="PANTHER" id="PTHR45947">
    <property type="entry name" value="SULFOQUINOVOSYL TRANSFERASE SQD2"/>
    <property type="match status" value="1"/>
</dbReference>
<gene>
    <name evidence="2" type="ORF">UX22_C0019G0019</name>
</gene>
<dbReference type="PANTHER" id="PTHR45947:SF3">
    <property type="entry name" value="SULFOQUINOVOSYL TRANSFERASE SQD2"/>
    <property type="match status" value="1"/>
</dbReference>